<feature type="compositionally biased region" description="Polar residues" evidence="1">
    <location>
        <begin position="67"/>
        <end position="80"/>
    </location>
</feature>
<gene>
    <name evidence="2" type="ORF">EO081_07525</name>
</gene>
<feature type="region of interest" description="Disordered" evidence="1">
    <location>
        <begin position="29"/>
        <end position="110"/>
    </location>
</feature>
<evidence type="ECO:0000313" key="2">
    <source>
        <dbReference type="EMBL" id="RXZ35458.1"/>
    </source>
</evidence>
<name>A0A4Q2J0X1_9SPHN</name>
<dbReference type="AlphaFoldDB" id="A0A4Q2J0X1"/>
<proteinExistence type="predicted"/>
<feature type="compositionally biased region" description="Low complexity" evidence="1">
    <location>
        <begin position="29"/>
        <end position="38"/>
    </location>
</feature>
<feature type="compositionally biased region" description="Low complexity" evidence="1">
    <location>
        <begin position="90"/>
        <end position="101"/>
    </location>
</feature>
<feature type="compositionally biased region" description="Basic and acidic residues" evidence="1">
    <location>
        <begin position="39"/>
        <end position="62"/>
    </location>
</feature>
<dbReference type="OrthoDB" id="7572533at2"/>
<dbReference type="EMBL" id="SDPT01000001">
    <property type="protein sequence ID" value="RXZ35458.1"/>
    <property type="molecule type" value="Genomic_DNA"/>
</dbReference>
<comment type="caution">
    <text evidence="2">The sequence shown here is derived from an EMBL/GenBank/DDBJ whole genome shotgun (WGS) entry which is preliminary data.</text>
</comment>
<evidence type="ECO:0000256" key="1">
    <source>
        <dbReference type="SAM" id="MobiDB-lite"/>
    </source>
</evidence>
<dbReference type="Proteomes" id="UP000292347">
    <property type="component" value="Unassembled WGS sequence"/>
</dbReference>
<feature type="region of interest" description="Disordered" evidence="1">
    <location>
        <begin position="226"/>
        <end position="258"/>
    </location>
</feature>
<reference evidence="2 3" key="1">
    <citation type="submission" date="2019-01" db="EMBL/GenBank/DDBJ databases">
        <title>Sphingomonas mucosissima sp. nov. and Sphingomonas desiccabilis sp. nov., from biological soil crusts in the Colorado Plateau, USA.</title>
        <authorList>
            <person name="Zhu D."/>
        </authorList>
    </citation>
    <scope>NUCLEOTIDE SEQUENCE [LARGE SCALE GENOMIC DNA]</scope>
    <source>
        <strain evidence="2 3">CP1D</strain>
    </source>
</reference>
<protein>
    <submittedName>
        <fullName evidence="2">Uncharacterized protein</fullName>
    </submittedName>
</protein>
<organism evidence="2 3">
    <name type="scientific">Sphingomonas desiccabilis</name>
    <dbReference type="NCBI Taxonomy" id="429134"/>
    <lineage>
        <taxon>Bacteria</taxon>
        <taxon>Pseudomonadati</taxon>
        <taxon>Pseudomonadota</taxon>
        <taxon>Alphaproteobacteria</taxon>
        <taxon>Sphingomonadales</taxon>
        <taxon>Sphingomonadaceae</taxon>
        <taxon>Sphingomonas</taxon>
    </lineage>
</organism>
<keyword evidence="3" id="KW-1185">Reference proteome</keyword>
<sequence>MSGDLLARLITAGTPADLVAEVAMALAQADAQARAGAEGLERRRQRDADRQQARRDRVRAEAEAQASRSVTPNHVTSRDVTVSAAPSPSPLSSPQTPQQTPHPHPHPEGYHVHARGLLARIVLGVIIDGCRAAAEGAAAASKRRWPKDMPPPAGVADDQWAGFIDHRKAKRNALTPRAYQLLVAKLAEHASDEWPPGRLVDLIVERGWLTFEPSWILNSTGPRNAQRPYYDRPSGAIESRRRFREQHDVEPAASYLDG</sequence>
<accession>A0A4Q2J0X1</accession>
<evidence type="ECO:0000313" key="3">
    <source>
        <dbReference type="Proteomes" id="UP000292347"/>
    </source>
</evidence>
<dbReference type="RefSeq" id="WP_129341227.1">
    <property type="nucleotide sequence ID" value="NZ_JACIDD010000001.1"/>
</dbReference>